<dbReference type="Gene3D" id="3.40.50.2000">
    <property type="entry name" value="Glycogen Phosphorylase B"/>
    <property type="match status" value="2"/>
</dbReference>
<dbReference type="PANTHER" id="PTHR48050:SF13">
    <property type="entry name" value="STEROL 3-BETA-GLUCOSYLTRANSFERASE UGT80A2"/>
    <property type="match status" value="1"/>
</dbReference>
<evidence type="ECO:0000259" key="1">
    <source>
        <dbReference type="Pfam" id="PF03033"/>
    </source>
</evidence>
<proteinExistence type="predicted"/>
<dbReference type="Pfam" id="PF03033">
    <property type="entry name" value="Glyco_transf_28"/>
    <property type="match status" value="1"/>
</dbReference>
<name>A0ABY6ILH8_9HYPH</name>
<dbReference type="Proteomes" id="UP001163882">
    <property type="component" value="Chromosome"/>
</dbReference>
<accession>A0ABY6ILH8</accession>
<dbReference type="CDD" id="cd03784">
    <property type="entry name" value="GT1_Gtf-like"/>
    <property type="match status" value="1"/>
</dbReference>
<dbReference type="EMBL" id="CP107716">
    <property type="protein sequence ID" value="UYQ71447.1"/>
    <property type="molecule type" value="Genomic_DNA"/>
</dbReference>
<keyword evidence="4" id="KW-1185">Reference proteome</keyword>
<reference evidence="3" key="1">
    <citation type="submission" date="2022-10" db="EMBL/GenBank/DDBJ databases">
        <title>YIM 151497 complete genome.</title>
        <authorList>
            <person name="Chen X."/>
        </authorList>
    </citation>
    <scope>NUCLEOTIDE SEQUENCE</scope>
    <source>
        <strain evidence="3">YIM 151497</strain>
    </source>
</reference>
<sequence length="422" mass="44573">MYRIAITTMGTRGDVQPYIALARGLAGRGHSVILLAPEQFTGLVAEYGIPFAPLPGDLLALLDTQEGKAAMGSSKGFGAGLKLLKHMRPLGERLLDAEWAAIRAFGPDLIVFHPKSFATPHMAEALGCQHVLASPLPGFTPTSDFPSPLLPFDNLGPLNKVSHVLGTHAASMLFRKLIKRFRHDTLGLAGRSTADVRSLGTLYAYSPQVLPVPRDWGPDVLVSGYWFLDTPDWRPDPALAGFLAAGPAPVYCGFGSMPGVDSRAMTETIVAALAQAGKRGLIATGEGALEIVEDLPDVLAISAAPHDQLFKHVDATLHHGGAGTTGAALRAGKPTAICPFFGDQPFWARRVATLGAGPAALDRNNLSVDAVARVLTAMDDHDMRAKAAQLGSAIRDEDGVAASVDFIERRMAAIGPLPRASH</sequence>
<protein>
    <submittedName>
        <fullName evidence="3">Glycosyltransferase</fullName>
    </submittedName>
</protein>
<dbReference type="InterPro" id="IPR010610">
    <property type="entry name" value="EryCIII-like_C"/>
</dbReference>
<dbReference type="PANTHER" id="PTHR48050">
    <property type="entry name" value="STEROL 3-BETA-GLUCOSYLTRANSFERASE"/>
    <property type="match status" value="1"/>
</dbReference>
<dbReference type="Pfam" id="PF06722">
    <property type="entry name" value="EryCIII-like_C"/>
    <property type="match status" value="1"/>
</dbReference>
<dbReference type="SUPFAM" id="SSF53756">
    <property type="entry name" value="UDP-Glycosyltransferase/glycogen phosphorylase"/>
    <property type="match status" value="1"/>
</dbReference>
<evidence type="ECO:0000313" key="3">
    <source>
        <dbReference type="EMBL" id="UYQ71447.1"/>
    </source>
</evidence>
<organism evidence="3 4">
    <name type="scientific">Pelagibacterium flavum</name>
    <dbReference type="NCBI Taxonomy" id="2984530"/>
    <lineage>
        <taxon>Bacteria</taxon>
        <taxon>Pseudomonadati</taxon>
        <taxon>Pseudomonadota</taxon>
        <taxon>Alphaproteobacteria</taxon>
        <taxon>Hyphomicrobiales</taxon>
        <taxon>Devosiaceae</taxon>
        <taxon>Pelagibacterium</taxon>
    </lineage>
</organism>
<dbReference type="InterPro" id="IPR002213">
    <property type="entry name" value="UDP_glucos_trans"/>
</dbReference>
<feature type="domain" description="Glycosyltransferase family 28 N-terminal" evidence="1">
    <location>
        <begin position="4"/>
        <end position="131"/>
    </location>
</feature>
<evidence type="ECO:0000259" key="2">
    <source>
        <dbReference type="Pfam" id="PF06722"/>
    </source>
</evidence>
<dbReference type="InterPro" id="IPR050426">
    <property type="entry name" value="Glycosyltransferase_28"/>
</dbReference>
<gene>
    <name evidence="3" type="ORF">OF122_15545</name>
</gene>
<dbReference type="RefSeq" id="WP_264225099.1">
    <property type="nucleotide sequence ID" value="NZ_CP107716.1"/>
</dbReference>
<dbReference type="InterPro" id="IPR004276">
    <property type="entry name" value="GlycoTrans_28_N"/>
</dbReference>
<feature type="domain" description="Erythromycin biosynthesis protein CIII-like C-terminal" evidence="2">
    <location>
        <begin position="281"/>
        <end position="391"/>
    </location>
</feature>
<evidence type="ECO:0000313" key="4">
    <source>
        <dbReference type="Proteomes" id="UP001163882"/>
    </source>
</evidence>